<evidence type="ECO:0000313" key="3">
    <source>
        <dbReference type="Proteomes" id="UP000198644"/>
    </source>
</evidence>
<dbReference type="InterPro" id="IPR036249">
    <property type="entry name" value="Thioredoxin-like_sf"/>
</dbReference>
<evidence type="ECO:0000313" key="2">
    <source>
        <dbReference type="EMBL" id="SFR53496.1"/>
    </source>
</evidence>
<feature type="domain" description="DSBA-like thioredoxin" evidence="1">
    <location>
        <begin position="6"/>
        <end position="207"/>
    </location>
</feature>
<dbReference type="OrthoDB" id="9799122at2"/>
<dbReference type="EMBL" id="FOYW01000001">
    <property type="protein sequence ID" value="SFR53496.1"/>
    <property type="molecule type" value="Genomic_DNA"/>
</dbReference>
<dbReference type="GO" id="GO:0016491">
    <property type="term" value="F:oxidoreductase activity"/>
    <property type="evidence" value="ECO:0007669"/>
    <property type="project" value="InterPro"/>
</dbReference>
<gene>
    <name evidence="2" type="ORF">SAMN05216203_1217</name>
</gene>
<protein>
    <submittedName>
        <fullName evidence="2">Predicted dithiol-disulfide isomerase, DsbA family</fullName>
    </submittedName>
</protein>
<reference evidence="2 3" key="1">
    <citation type="submission" date="2016-10" db="EMBL/GenBank/DDBJ databases">
        <authorList>
            <person name="de Groot N.N."/>
        </authorList>
    </citation>
    <scope>NUCLEOTIDE SEQUENCE [LARGE SCALE GENOMIC DNA]</scope>
    <source>
        <strain evidence="2 3">CGMCC 1.9167</strain>
    </source>
</reference>
<organism evidence="2 3">
    <name type="scientific">Marinobacter daqiaonensis</name>
    <dbReference type="NCBI Taxonomy" id="650891"/>
    <lineage>
        <taxon>Bacteria</taxon>
        <taxon>Pseudomonadati</taxon>
        <taxon>Pseudomonadota</taxon>
        <taxon>Gammaproteobacteria</taxon>
        <taxon>Pseudomonadales</taxon>
        <taxon>Marinobacteraceae</taxon>
        <taxon>Marinobacter</taxon>
    </lineage>
</organism>
<dbReference type="Proteomes" id="UP000198644">
    <property type="component" value="Unassembled WGS sequence"/>
</dbReference>
<dbReference type="SUPFAM" id="SSF52833">
    <property type="entry name" value="Thioredoxin-like"/>
    <property type="match status" value="1"/>
</dbReference>
<dbReference type="CDD" id="cd03024">
    <property type="entry name" value="DsbA_FrnE"/>
    <property type="match status" value="1"/>
</dbReference>
<evidence type="ECO:0000259" key="1">
    <source>
        <dbReference type="Pfam" id="PF01323"/>
    </source>
</evidence>
<keyword evidence="2" id="KW-0413">Isomerase</keyword>
<dbReference type="STRING" id="650891.SAMN05216203_1217"/>
<name>A0A1I6HG51_9GAMM</name>
<proteinExistence type="predicted"/>
<dbReference type="AlphaFoldDB" id="A0A1I6HG51"/>
<dbReference type="PANTHER" id="PTHR13887:SF41">
    <property type="entry name" value="THIOREDOXIN SUPERFAMILY PROTEIN"/>
    <property type="match status" value="1"/>
</dbReference>
<keyword evidence="3" id="KW-1185">Reference proteome</keyword>
<accession>A0A1I6HG51</accession>
<sequence length="213" mass="23744">MTTLKIDIVSDIACPWCAIGYARLSRAMEELEGEMDFDIEWHAFELNPDKSGQGQPIIEALSQKYGRSPEEMEAAQADMIRIATELGLNFGKMQERYTHNTFDGHRLVKWAGEQGRQTDMKMALFDAYFGHAENIADHDVLIRCVESTGLDGNDAREVLESGQYGEAVREDETRWQNAGVSAVPAFILNGKYMIPGAQEPDTLVQALRKVAAA</sequence>
<dbReference type="PANTHER" id="PTHR13887">
    <property type="entry name" value="GLUTATHIONE S-TRANSFERASE KAPPA"/>
    <property type="match status" value="1"/>
</dbReference>
<dbReference type="Gene3D" id="3.40.30.10">
    <property type="entry name" value="Glutaredoxin"/>
    <property type="match status" value="1"/>
</dbReference>
<dbReference type="RefSeq" id="WP_092009799.1">
    <property type="nucleotide sequence ID" value="NZ_FOYW01000001.1"/>
</dbReference>
<dbReference type="GO" id="GO:0016853">
    <property type="term" value="F:isomerase activity"/>
    <property type="evidence" value="ECO:0007669"/>
    <property type="project" value="UniProtKB-KW"/>
</dbReference>
<dbReference type="InterPro" id="IPR001853">
    <property type="entry name" value="DSBA-like_thioredoxin_dom"/>
</dbReference>
<dbReference type="Pfam" id="PF01323">
    <property type="entry name" value="DSBA"/>
    <property type="match status" value="1"/>
</dbReference>